<protein>
    <submittedName>
        <fullName evidence="1">Pyridoxamine 5'-phosphate oxidase family protein</fullName>
    </submittedName>
</protein>
<proteinExistence type="predicted"/>
<dbReference type="Pfam" id="PF12900">
    <property type="entry name" value="Pyridox_ox_2"/>
    <property type="match status" value="1"/>
</dbReference>
<sequence length="152" mass="17630">MRRKEKEILDREEMESIISKADVCRLGLSVDNIPYIVPLNFGYRDSCLYFHTPKVGKKMDMIKTNSRVCFEMDIDHEVVRAENPCDSSMKFRSVIGYGRASLLDEIEEKRRALDIIVEHYSGQVNEYKEKMVDHLSVIKVQVESMTGKKSGY</sequence>
<dbReference type="AlphaFoldDB" id="A0A8J6TP71"/>
<evidence type="ECO:0000313" key="2">
    <source>
        <dbReference type="Proteomes" id="UP000605201"/>
    </source>
</evidence>
<evidence type="ECO:0000313" key="1">
    <source>
        <dbReference type="EMBL" id="MBC8434256.1"/>
    </source>
</evidence>
<dbReference type="InterPro" id="IPR024747">
    <property type="entry name" value="Pyridox_Oxase-rel"/>
</dbReference>
<dbReference type="PANTHER" id="PTHR34071:SF2">
    <property type="entry name" value="FLAVIN-NUCLEOTIDE-BINDING PROTEIN"/>
    <property type="match status" value="1"/>
</dbReference>
<organism evidence="1 2">
    <name type="scientific">Candidatus Desulfatibia vada</name>
    <dbReference type="NCBI Taxonomy" id="2841696"/>
    <lineage>
        <taxon>Bacteria</taxon>
        <taxon>Pseudomonadati</taxon>
        <taxon>Thermodesulfobacteriota</taxon>
        <taxon>Desulfobacteria</taxon>
        <taxon>Desulfobacterales</taxon>
        <taxon>Desulfobacterales incertae sedis</taxon>
        <taxon>Candidatus Desulfatibia</taxon>
    </lineage>
</organism>
<dbReference type="EMBL" id="JACNIG010000405">
    <property type="protein sequence ID" value="MBC8434256.1"/>
    <property type="molecule type" value="Genomic_DNA"/>
</dbReference>
<dbReference type="Proteomes" id="UP000605201">
    <property type="component" value="Unassembled WGS sequence"/>
</dbReference>
<gene>
    <name evidence="1" type="ORF">H8D96_20295</name>
</gene>
<dbReference type="Gene3D" id="2.30.110.10">
    <property type="entry name" value="Electron Transport, Fmn-binding Protein, Chain A"/>
    <property type="match status" value="1"/>
</dbReference>
<name>A0A8J6TP71_9BACT</name>
<accession>A0A8J6TP71</accession>
<reference evidence="1 2" key="1">
    <citation type="submission" date="2020-08" db="EMBL/GenBank/DDBJ databases">
        <title>Bridging the membrane lipid divide: bacteria of the FCB group superphylum have the potential to synthesize archaeal ether lipids.</title>
        <authorList>
            <person name="Villanueva L."/>
            <person name="Von Meijenfeldt F.A.B."/>
            <person name="Westbye A.B."/>
            <person name="Yadav S."/>
            <person name="Hopmans E.C."/>
            <person name="Dutilh B.E."/>
            <person name="Sinninghe Damste J.S."/>
        </authorList>
    </citation>
    <scope>NUCLEOTIDE SEQUENCE [LARGE SCALE GENOMIC DNA]</scope>
    <source>
        <strain evidence="1">NIOZ-UU17</strain>
    </source>
</reference>
<dbReference type="PANTHER" id="PTHR34071">
    <property type="entry name" value="5-NITROIMIDAZOLE ANTIBIOTICS RESISTANCE PROTEIN, NIMA-FAMILY-RELATED PROTEIN-RELATED"/>
    <property type="match status" value="1"/>
</dbReference>
<dbReference type="SUPFAM" id="SSF50475">
    <property type="entry name" value="FMN-binding split barrel"/>
    <property type="match status" value="1"/>
</dbReference>
<comment type="caution">
    <text evidence="1">The sequence shown here is derived from an EMBL/GenBank/DDBJ whole genome shotgun (WGS) entry which is preliminary data.</text>
</comment>
<dbReference type="InterPro" id="IPR012349">
    <property type="entry name" value="Split_barrel_FMN-bd"/>
</dbReference>